<dbReference type="InterPro" id="IPR025597">
    <property type="entry name" value="DUF4345"/>
</dbReference>
<dbReference type="Proteomes" id="UP001595607">
    <property type="component" value="Unassembled WGS sequence"/>
</dbReference>
<feature type="transmembrane region" description="Helical" evidence="1">
    <location>
        <begin position="46"/>
        <end position="62"/>
    </location>
</feature>
<name>A0ABV7M8V6_9PROT</name>
<protein>
    <submittedName>
        <fullName evidence="2">DUF4345 domain-containing protein</fullName>
    </submittedName>
</protein>
<keyword evidence="1" id="KW-1133">Transmembrane helix</keyword>
<evidence type="ECO:0000313" key="3">
    <source>
        <dbReference type="Proteomes" id="UP001595607"/>
    </source>
</evidence>
<dbReference type="RefSeq" id="WP_189572260.1">
    <property type="nucleotide sequence ID" value="NZ_BMXU01000001.1"/>
</dbReference>
<evidence type="ECO:0000313" key="2">
    <source>
        <dbReference type="EMBL" id="MFC3301372.1"/>
    </source>
</evidence>
<accession>A0ABV7M8V6</accession>
<organism evidence="2 3">
    <name type="scientific">Parvularcula lutaonensis</name>
    <dbReference type="NCBI Taxonomy" id="491923"/>
    <lineage>
        <taxon>Bacteria</taxon>
        <taxon>Pseudomonadati</taxon>
        <taxon>Pseudomonadota</taxon>
        <taxon>Alphaproteobacteria</taxon>
        <taxon>Parvularculales</taxon>
        <taxon>Parvularculaceae</taxon>
        <taxon>Parvularcula</taxon>
    </lineage>
</organism>
<keyword evidence="1" id="KW-0812">Transmembrane</keyword>
<comment type="caution">
    <text evidence="2">The sequence shown here is derived from an EMBL/GenBank/DDBJ whole genome shotgun (WGS) entry which is preliminary data.</text>
</comment>
<keyword evidence="1" id="KW-0472">Membrane</keyword>
<gene>
    <name evidence="2" type="ORF">ACFONP_01335</name>
</gene>
<reference evidence="3" key="1">
    <citation type="journal article" date="2019" name="Int. J. Syst. Evol. Microbiol.">
        <title>The Global Catalogue of Microorganisms (GCM) 10K type strain sequencing project: providing services to taxonomists for standard genome sequencing and annotation.</title>
        <authorList>
            <consortium name="The Broad Institute Genomics Platform"/>
            <consortium name="The Broad Institute Genome Sequencing Center for Infectious Disease"/>
            <person name="Wu L."/>
            <person name="Ma J."/>
        </authorList>
    </citation>
    <scope>NUCLEOTIDE SEQUENCE [LARGE SCALE GENOMIC DNA]</scope>
    <source>
        <strain evidence="3">KCTC 22245</strain>
    </source>
</reference>
<dbReference type="Pfam" id="PF14248">
    <property type="entry name" value="DUF4345"/>
    <property type="match status" value="1"/>
</dbReference>
<feature type="transmembrane region" description="Helical" evidence="1">
    <location>
        <begin position="7"/>
        <end position="26"/>
    </location>
</feature>
<evidence type="ECO:0000256" key="1">
    <source>
        <dbReference type="SAM" id="Phobius"/>
    </source>
</evidence>
<dbReference type="EMBL" id="JBHRVA010000002">
    <property type="protein sequence ID" value="MFC3301372.1"/>
    <property type="molecule type" value="Genomic_DNA"/>
</dbReference>
<feature type="transmembrane region" description="Helical" evidence="1">
    <location>
        <begin position="69"/>
        <end position="89"/>
    </location>
</feature>
<feature type="transmembrane region" description="Helical" evidence="1">
    <location>
        <begin position="101"/>
        <end position="121"/>
    </location>
</feature>
<proteinExistence type="predicted"/>
<sequence>MKRGLQIVLGVLSLIPLFFAVVGIFAGAERLGGEGVPGALDNQLRYLSGVYILVTLLAWRIIPRIEEEGATLALVTVALCIGGIGRLVSMMTVGDALPQQVFFTGLEIGAPVLILWQRAVAKASQVGRDMRATSC</sequence>
<keyword evidence="3" id="KW-1185">Reference proteome</keyword>